<dbReference type="GO" id="GO:0008270">
    <property type="term" value="F:zinc ion binding"/>
    <property type="evidence" value="ECO:0007669"/>
    <property type="project" value="UniProtKB-KW"/>
</dbReference>
<dbReference type="InterPro" id="IPR052788">
    <property type="entry name" value="RING-type_E3_ligase_ATL"/>
</dbReference>
<evidence type="ECO:0000256" key="4">
    <source>
        <dbReference type="PROSITE-ProRule" id="PRU00175"/>
    </source>
</evidence>
<dbReference type="InterPro" id="IPR001841">
    <property type="entry name" value="Znf_RING"/>
</dbReference>
<keyword evidence="3" id="KW-0862">Zinc</keyword>
<sequence>MSESQETGQRKASAYNLRSPKPKVPKQAVLRLPRRIVVKPRVTKKKIQKKKEIKKNSRVMIPEKPRISENDLVPQPNKSSPEIFCSICLDTENLVQIRRLFCGHAFHSRCINDWLRSRYSCPVCRLPAHDLSALYLSRFREFSYNLTQFLRRKTTNNAH</sequence>
<evidence type="ECO:0000256" key="1">
    <source>
        <dbReference type="ARBA" id="ARBA00022723"/>
    </source>
</evidence>
<evidence type="ECO:0000256" key="5">
    <source>
        <dbReference type="SAM" id="MobiDB-lite"/>
    </source>
</evidence>
<evidence type="ECO:0000256" key="2">
    <source>
        <dbReference type="ARBA" id="ARBA00022771"/>
    </source>
</evidence>
<organism evidence="7 8">
    <name type="scientific">Caerostris darwini</name>
    <dbReference type="NCBI Taxonomy" id="1538125"/>
    <lineage>
        <taxon>Eukaryota</taxon>
        <taxon>Metazoa</taxon>
        <taxon>Ecdysozoa</taxon>
        <taxon>Arthropoda</taxon>
        <taxon>Chelicerata</taxon>
        <taxon>Arachnida</taxon>
        <taxon>Araneae</taxon>
        <taxon>Araneomorphae</taxon>
        <taxon>Entelegynae</taxon>
        <taxon>Araneoidea</taxon>
        <taxon>Araneidae</taxon>
        <taxon>Caerostris</taxon>
    </lineage>
</organism>
<reference evidence="7 8" key="1">
    <citation type="submission" date="2021-06" db="EMBL/GenBank/DDBJ databases">
        <title>Caerostris darwini draft genome.</title>
        <authorList>
            <person name="Kono N."/>
            <person name="Arakawa K."/>
        </authorList>
    </citation>
    <scope>NUCLEOTIDE SEQUENCE [LARGE SCALE GENOMIC DNA]</scope>
</reference>
<dbReference type="SUPFAM" id="SSF57850">
    <property type="entry name" value="RING/U-box"/>
    <property type="match status" value="1"/>
</dbReference>
<comment type="caution">
    <text evidence="7">The sequence shown here is derived from an EMBL/GenBank/DDBJ whole genome shotgun (WGS) entry which is preliminary data.</text>
</comment>
<dbReference type="InterPro" id="IPR013083">
    <property type="entry name" value="Znf_RING/FYVE/PHD"/>
</dbReference>
<dbReference type="AlphaFoldDB" id="A0AAV4UG02"/>
<evidence type="ECO:0000313" key="7">
    <source>
        <dbReference type="EMBL" id="GIY56747.1"/>
    </source>
</evidence>
<dbReference type="PROSITE" id="PS50089">
    <property type="entry name" value="ZF_RING_2"/>
    <property type="match status" value="1"/>
</dbReference>
<evidence type="ECO:0000259" key="6">
    <source>
        <dbReference type="PROSITE" id="PS50089"/>
    </source>
</evidence>
<dbReference type="EMBL" id="BPLQ01011220">
    <property type="protein sequence ID" value="GIY56747.1"/>
    <property type="molecule type" value="Genomic_DNA"/>
</dbReference>
<evidence type="ECO:0000313" key="8">
    <source>
        <dbReference type="Proteomes" id="UP001054837"/>
    </source>
</evidence>
<name>A0AAV4UG02_9ARAC</name>
<keyword evidence="2 4" id="KW-0863">Zinc-finger</keyword>
<proteinExistence type="predicted"/>
<feature type="domain" description="RING-type" evidence="6">
    <location>
        <begin position="85"/>
        <end position="125"/>
    </location>
</feature>
<dbReference type="SMART" id="SM00184">
    <property type="entry name" value="RING"/>
    <property type="match status" value="1"/>
</dbReference>
<feature type="region of interest" description="Disordered" evidence="5">
    <location>
        <begin position="1"/>
        <end position="24"/>
    </location>
</feature>
<keyword evidence="8" id="KW-1185">Reference proteome</keyword>
<dbReference type="Gene3D" id="3.30.40.10">
    <property type="entry name" value="Zinc/RING finger domain, C3HC4 (zinc finger)"/>
    <property type="match status" value="1"/>
</dbReference>
<dbReference type="PANTHER" id="PTHR45798">
    <property type="entry name" value="RING-H2 FINGER PROTEIN ATL61-RELATED-RELATED"/>
    <property type="match status" value="1"/>
</dbReference>
<gene>
    <name evidence="7" type="primary">AVEN_275047_1</name>
    <name evidence="7" type="ORF">CDAR_236051</name>
</gene>
<keyword evidence="1" id="KW-0479">Metal-binding</keyword>
<accession>A0AAV4UG02</accession>
<dbReference type="PANTHER" id="PTHR45798:SF97">
    <property type="entry name" value="ALCOHOL-SENSITIVE RING FINGER PROTEIN 1"/>
    <property type="match status" value="1"/>
</dbReference>
<dbReference type="Pfam" id="PF13639">
    <property type="entry name" value="zf-RING_2"/>
    <property type="match status" value="1"/>
</dbReference>
<protein>
    <submittedName>
        <fullName evidence="7">RING-type domain-containing protein</fullName>
    </submittedName>
</protein>
<evidence type="ECO:0000256" key="3">
    <source>
        <dbReference type="ARBA" id="ARBA00022833"/>
    </source>
</evidence>
<dbReference type="Proteomes" id="UP001054837">
    <property type="component" value="Unassembled WGS sequence"/>
</dbReference>